<dbReference type="HOGENOM" id="CLU_2523966_0_0_14"/>
<gene>
    <name evidence="1" type="ordered locus">MHLP_00350</name>
</gene>
<name>I7B8T8_MYCHA</name>
<sequence>MFAYSVTLSLVKDSSPGWSVNIPVRSVQVVPVFLTGFKWSRVKCWAPPGSFSQTPWVLKPSTGNSPKTIQVAFSLEEQNFLPTW</sequence>
<reference evidence="2" key="2">
    <citation type="submission" date="2012-07" db="EMBL/GenBank/DDBJ databases">
        <title>Complete genome sequence of 'Candidatus Mycoplasma haemolamae'.</title>
        <authorList>
            <person name="Guimaraes A.M.S."/>
            <person name="Toth B."/>
            <person name="Santos A.P."/>
            <person name="Nascimento N.C."/>
            <person name="Sojka J.E."/>
            <person name="Messick J.B."/>
        </authorList>
    </citation>
    <scope>NUCLEOTIDE SEQUENCE [LARGE SCALE GENOMIC DNA]</scope>
    <source>
        <strain evidence="2">Purdue</strain>
    </source>
</reference>
<reference evidence="1 2" key="1">
    <citation type="journal article" date="2012" name="J. Bacteriol.">
        <title>Genome Sequence of "Candidatus Mycoplasma haemolamae" Strain Purdue, a Red Blood Cell Pathogen of Alpacas (Vicugna pacos) and Llamas (Lama glama).</title>
        <authorList>
            <person name="Guimaraes A.M."/>
            <person name="Toth B."/>
            <person name="Santos A.P."/>
            <person name="do Nascimento N.C."/>
            <person name="Kritchevsky J.E."/>
            <person name="Messick J.B."/>
        </authorList>
    </citation>
    <scope>NUCLEOTIDE SEQUENCE [LARGE SCALE GENOMIC DNA]</scope>
    <source>
        <strain evidence="1 2">Purdue</strain>
    </source>
</reference>
<dbReference type="Proteomes" id="UP000006502">
    <property type="component" value="Chromosome"/>
</dbReference>
<evidence type="ECO:0000313" key="2">
    <source>
        <dbReference type="Proteomes" id="UP000006502"/>
    </source>
</evidence>
<dbReference type="KEGG" id="mhl:MHLP_00350"/>
<proteinExistence type="predicted"/>
<accession>I7B8T8</accession>
<keyword evidence="2" id="KW-1185">Reference proteome</keyword>
<dbReference type="AlphaFoldDB" id="I7B8T8"/>
<organism evidence="1 2">
    <name type="scientific">Mycoplasma haematolamae (strain Purdue)</name>
    <dbReference type="NCBI Taxonomy" id="1212765"/>
    <lineage>
        <taxon>Bacteria</taxon>
        <taxon>Bacillati</taxon>
        <taxon>Mycoplasmatota</taxon>
        <taxon>Mollicutes</taxon>
        <taxon>Mycoplasmataceae</taxon>
        <taxon>Mycoplasma</taxon>
    </lineage>
</organism>
<protein>
    <submittedName>
        <fullName evidence="1">Uncharacterized protein</fullName>
    </submittedName>
</protein>
<dbReference type="EMBL" id="CP003731">
    <property type="protein sequence ID" value="AFO51650.1"/>
    <property type="molecule type" value="Genomic_DNA"/>
</dbReference>
<evidence type="ECO:0000313" key="1">
    <source>
        <dbReference type="EMBL" id="AFO51650.1"/>
    </source>
</evidence>